<accession>A0AC61U8L3</accession>
<evidence type="ECO:0000313" key="1">
    <source>
        <dbReference type="EMBL" id="UUZ46480.1"/>
    </source>
</evidence>
<organism evidence="1 2">
    <name type="scientific">Janibacter limosus</name>
    <dbReference type="NCBI Taxonomy" id="53458"/>
    <lineage>
        <taxon>Bacteria</taxon>
        <taxon>Bacillati</taxon>
        <taxon>Actinomycetota</taxon>
        <taxon>Actinomycetes</taxon>
        <taxon>Micrococcales</taxon>
        <taxon>Intrasporangiaceae</taxon>
        <taxon>Janibacter</taxon>
    </lineage>
</organism>
<protein>
    <submittedName>
        <fullName evidence="1">Uncharacterized protein</fullName>
    </submittedName>
</protein>
<reference evidence="1" key="1">
    <citation type="submission" date="2021-11" db="EMBL/GenBank/DDBJ databases">
        <title>Study of the species diversity of bacterial strains isolated from a unique natural object - Shulgan-Tash cave (Bashkiria).</title>
        <authorList>
            <person name="Sazanova A.L."/>
            <person name="Chirak E.R."/>
            <person name="Safronova V.I."/>
        </authorList>
    </citation>
    <scope>NUCLEOTIDE SEQUENCE</scope>
    <source>
        <strain evidence="1">P1</strain>
    </source>
</reference>
<proteinExistence type="predicted"/>
<dbReference type="EMBL" id="CP087977">
    <property type="protein sequence ID" value="UUZ46480.1"/>
    <property type="molecule type" value="Genomic_DNA"/>
</dbReference>
<sequence length="111" mass="11903">MQGVRHAVRHLGQDRASGGDEGLRRDLTAEDPAVRHGDALALEDVGRARPELAHALGALDADGRVPDVLEVQRCQCGAERDALCLLDGLGGHGAPRRVVNDVTLKERWVSL</sequence>
<dbReference type="Proteomes" id="UP001059663">
    <property type="component" value="Chromosome"/>
</dbReference>
<gene>
    <name evidence="1" type="ORF">LP422_14215</name>
</gene>
<evidence type="ECO:0000313" key="2">
    <source>
        <dbReference type="Proteomes" id="UP001059663"/>
    </source>
</evidence>
<name>A0AC61U8L3_9MICO</name>